<gene>
    <name evidence="1" type="ORF">ALP05_200051</name>
</gene>
<sequence>MEAHTDSVEGVGKHFMATGRDNYGGLLAEAFRFGVLGGTAERHAVQLAFETV</sequence>
<name>A0A3M6ERY2_9PSED</name>
<dbReference type="EMBL" id="RBUY01000170">
    <property type="protein sequence ID" value="RMV71098.1"/>
    <property type="molecule type" value="Genomic_DNA"/>
</dbReference>
<organism evidence="1 2">
    <name type="scientific">Pseudomonas caricapapayae</name>
    <dbReference type="NCBI Taxonomy" id="46678"/>
    <lineage>
        <taxon>Bacteria</taxon>
        <taxon>Pseudomonadati</taxon>
        <taxon>Pseudomonadota</taxon>
        <taxon>Gammaproteobacteria</taxon>
        <taxon>Pseudomonadales</taxon>
        <taxon>Pseudomonadaceae</taxon>
        <taxon>Pseudomonas</taxon>
    </lineage>
</organism>
<comment type="caution">
    <text evidence="1">The sequence shown here is derived from an EMBL/GenBank/DDBJ whole genome shotgun (WGS) entry which is preliminary data.</text>
</comment>
<accession>A0A3M6ERY2</accession>
<dbReference type="AlphaFoldDB" id="A0A3M6ERY2"/>
<evidence type="ECO:0000313" key="2">
    <source>
        <dbReference type="Proteomes" id="UP000269872"/>
    </source>
</evidence>
<reference evidence="1 2" key="1">
    <citation type="submission" date="2018-08" db="EMBL/GenBank/DDBJ databases">
        <title>Recombination of ecologically and evolutionarily significant loci maintains genetic cohesion in the Pseudomonas syringae species complex.</title>
        <authorList>
            <person name="Dillon M."/>
            <person name="Thakur S."/>
            <person name="Almeida R.N.D."/>
            <person name="Weir B.S."/>
            <person name="Guttman D.S."/>
        </authorList>
    </citation>
    <scope>NUCLEOTIDE SEQUENCE [LARGE SCALE GENOMIC DNA]</scope>
    <source>
        <strain evidence="1 2">ICMP 7496</strain>
    </source>
</reference>
<proteinExistence type="predicted"/>
<evidence type="ECO:0000313" key="1">
    <source>
        <dbReference type="EMBL" id="RMV71098.1"/>
    </source>
</evidence>
<protein>
    <submittedName>
        <fullName evidence="1">Uncharacterized protein</fullName>
    </submittedName>
</protein>
<dbReference type="Proteomes" id="UP000269872">
    <property type="component" value="Unassembled WGS sequence"/>
</dbReference>